<dbReference type="CDD" id="cd05930">
    <property type="entry name" value="A_NRPS"/>
    <property type="match status" value="1"/>
</dbReference>
<organism evidence="7 8">
    <name type="scientific">Nitrospirillum amazonense</name>
    <dbReference type="NCBI Taxonomy" id="28077"/>
    <lineage>
        <taxon>Bacteria</taxon>
        <taxon>Pseudomonadati</taxon>
        <taxon>Pseudomonadota</taxon>
        <taxon>Alphaproteobacteria</taxon>
        <taxon>Rhodospirillales</taxon>
        <taxon>Azospirillaceae</taxon>
        <taxon>Nitrospirillum</taxon>
    </lineage>
</organism>
<dbReference type="Gene3D" id="3.40.50.980">
    <property type="match status" value="2"/>
</dbReference>
<dbReference type="Gene3D" id="3.40.47.10">
    <property type="match status" value="1"/>
</dbReference>
<dbReference type="InterPro" id="IPR045851">
    <property type="entry name" value="AMP-bd_C_sf"/>
</dbReference>
<dbReference type="PROSITE" id="PS00012">
    <property type="entry name" value="PHOSPHOPANTETHEINE"/>
    <property type="match status" value="1"/>
</dbReference>
<dbReference type="SUPFAM" id="SSF53901">
    <property type="entry name" value="Thiolase-like"/>
    <property type="match status" value="1"/>
</dbReference>
<dbReference type="InterPro" id="IPR009081">
    <property type="entry name" value="PP-bd_ACP"/>
</dbReference>
<name>A0A560GTF6_9PROT</name>
<dbReference type="Proteomes" id="UP000315751">
    <property type="component" value="Unassembled WGS sequence"/>
</dbReference>
<dbReference type="SUPFAM" id="SSF55048">
    <property type="entry name" value="Probable ACP-binding domain of malonyl-CoA ACP transacylase"/>
    <property type="match status" value="1"/>
</dbReference>
<dbReference type="PANTHER" id="PTHR43775">
    <property type="entry name" value="FATTY ACID SYNTHASE"/>
    <property type="match status" value="1"/>
</dbReference>
<dbReference type="SMART" id="SM00823">
    <property type="entry name" value="PKS_PP"/>
    <property type="match status" value="2"/>
</dbReference>
<dbReference type="Pfam" id="PF00698">
    <property type="entry name" value="Acyl_transf_1"/>
    <property type="match status" value="1"/>
</dbReference>
<keyword evidence="2" id="KW-0597">Phosphoprotein</keyword>
<feature type="region of interest" description="Disordered" evidence="4">
    <location>
        <begin position="511"/>
        <end position="541"/>
    </location>
</feature>
<dbReference type="Pfam" id="PF00550">
    <property type="entry name" value="PP-binding"/>
    <property type="match status" value="2"/>
</dbReference>
<dbReference type="Pfam" id="PF00501">
    <property type="entry name" value="AMP-binding"/>
    <property type="match status" value="1"/>
</dbReference>
<dbReference type="Pfam" id="PF13193">
    <property type="entry name" value="AMP-binding_C"/>
    <property type="match status" value="1"/>
</dbReference>
<dbReference type="InterPro" id="IPR000873">
    <property type="entry name" value="AMP-dep_synth/lig_dom"/>
</dbReference>
<dbReference type="InterPro" id="IPR025110">
    <property type="entry name" value="AMP-bd_C"/>
</dbReference>
<dbReference type="InterPro" id="IPR014043">
    <property type="entry name" value="Acyl_transferase_dom"/>
</dbReference>
<evidence type="ECO:0000256" key="3">
    <source>
        <dbReference type="ARBA" id="ARBA00022679"/>
    </source>
</evidence>
<feature type="region of interest" description="Disordered" evidence="4">
    <location>
        <begin position="612"/>
        <end position="638"/>
    </location>
</feature>
<dbReference type="InterPro" id="IPR010071">
    <property type="entry name" value="AA_adenyl_dom"/>
</dbReference>
<evidence type="ECO:0000259" key="5">
    <source>
        <dbReference type="PROSITE" id="PS50075"/>
    </source>
</evidence>
<dbReference type="Pfam" id="PF00109">
    <property type="entry name" value="ketoacyl-synt"/>
    <property type="match status" value="1"/>
</dbReference>
<dbReference type="GO" id="GO:0004312">
    <property type="term" value="F:fatty acid synthase activity"/>
    <property type="evidence" value="ECO:0007669"/>
    <property type="project" value="TreeGrafter"/>
</dbReference>
<evidence type="ECO:0000256" key="2">
    <source>
        <dbReference type="ARBA" id="ARBA00022553"/>
    </source>
</evidence>
<dbReference type="Gene3D" id="3.30.70.3290">
    <property type="match status" value="1"/>
</dbReference>
<sequence length="1652" mass="166608">MASKGKGSAAGSHPPPDWEDGGTLSPDLGATALPALVAAVAARHPDRPAVVVGPTALSYGALEHQVAAWAVHLAGLGVAGRPVGLCAAASPAVVVGFLAVMRAGGVLVPLDPALPADRLALLAGGVACRLVLTDASAPADLSAAADLARLDQGPPIPAGGDAPAASTPALDPAAIACLYHTSGSTGRPKPVALAHGTLSRRVRSMAAWFGLGGDEVVCGASSIGFDPFLQQLFFALTTGGTLWLPDRSTLLDPGAFWTQLTERGVTHLNLVPSQLDALLARPPLSPPPTVRRVVLGGERLLPRHVERIRALLGPVPVYNMYGPTEATVDATGHRVAGDEVEIPIGRPLPGCRVRILDEESARVPVGVEGELCIGGAGLAEGYWGLDAATAQSFIADPHGVPGDRLYRTGDRARWTADGTLLFGGRQDDQVKIRGQRIELGEVEAAVRALDGVTAAAVVPWADAPGGMALVAYVAGVVDPVAARTVLAHQLPAAAVPLRVIPMAALPLTTSGKVDRRALPPPDADPARSPIPSGPVLPRPAPSAASLQDAIAGVWAGLLGRPVDPAANLFEMGAHSLLVPPALAGIEAATGRRVTPVDLFRFPSVMALARHLSGEAPSPDADRVRSGRSPRGGDPSGAGQSIAVVGWAFRFPGADDAMTFWDNLLAGRDAVRHFDRADLRAAGAPAVLADHPDLVAANAAVDGLDLFDPVPFGYGPGEAAEIDPQQRLLLGLAWHALEEAGCDPVRDGPVGVYAGVGFNAYLLDNLRGRTGFAGGADRYSVVVGADKDFAATRLAYKLDLTGPAATVNSACSTALSVTAAAVDALRLGRCRVALAGAASLGMFSPWGYIHAEGGIASATGCCRPFDAAADGTVGGAGGAVLVLKRLDDALADGDLIHGVIRGVGVANDGAAKAAFAAPSVQGQAAAIRAALADAGVEPTQVGFVEGHGTATALGDPIEVAALNLAYAGAPAGAIALGSVKGNVGHLDAASGMAGLVKALLAVRHGVVPPTAHFSTANPRIPFAQGPFRVNAGAEPWPVAGERLAGVSSFGMGGTNIHLVVAAPPEAAPLDLPGTPDIPRADAPHLLTLSAATPGALARLAAAMANRLDQPDAPSLSAVAATLARRRPLRLRRAVVAASAAEAAAALRIVDPAPDAGAAPTGAGTAGAGPVGAGNAGGAEVAFLFPGQGAQHPGMGRDLYRASPAAGAVLAEAASVLQGTPVAALTDLLMAHPGDAGAARALAETAMTQPALFVTEYAIAQALMAEGVRPEALMGHSVGEYVAACLAGVMPFVDALRLVVARGRLMGAAARGAMLAVSLPEAVAAPLVAEVGADLAAVNSPNQCVAAGTEAQMAALADRIAALGKTARRLTVSHAFHSALMEPVLSDFADEVARVALAPPRIPIVSNLSGDWLAPADAIDPAYWVRHLRGTVRFAAGIARLAEAPRRLLVEVGPGVGLGRMARAGGVPAPRIIATQPEASQAGAEDGRAALLAAIGRLWTAGAPLARTPAGPRARLPLYPFDVQRLWIDPAADGAASATVPGAAVGAMSRGPLTASAAYPAASPHPAPAAGGAIEGVVTAVWRDVLGIPAIGPDDDFLALGGDSLIAVRVAARLRERLGCEVSTEAVFRGATVAGLARLLEAVHPAGLREEGFL</sequence>
<dbReference type="Gene3D" id="2.30.38.10">
    <property type="entry name" value="Luciferase, Domain 3"/>
    <property type="match status" value="1"/>
</dbReference>
<evidence type="ECO:0000259" key="6">
    <source>
        <dbReference type="PROSITE" id="PS52004"/>
    </source>
</evidence>
<dbReference type="InterPro" id="IPR036736">
    <property type="entry name" value="ACP-like_sf"/>
</dbReference>
<keyword evidence="1" id="KW-0596">Phosphopantetheine</keyword>
<dbReference type="InterPro" id="IPR001227">
    <property type="entry name" value="Ac_transferase_dom_sf"/>
</dbReference>
<dbReference type="PROSITE" id="PS50075">
    <property type="entry name" value="CARRIER"/>
    <property type="match status" value="2"/>
</dbReference>
<dbReference type="Pfam" id="PF02801">
    <property type="entry name" value="Ketoacyl-synt_C"/>
    <property type="match status" value="1"/>
</dbReference>
<dbReference type="CDD" id="cd00833">
    <property type="entry name" value="PKS"/>
    <property type="match status" value="1"/>
</dbReference>
<feature type="region of interest" description="Disordered" evidence="4">
    <location>
        <begin position="1"/>
        <end position="25"/>
    </location>
</feature>
<accession>A0A560GTF6</accession>
<evidence type="ECO:0000313" key="8">
    <source>
        <dbReference type="Proteomes" id="UP000315751"/>
    </source>
</evidence>
<dbReference type="SUPFAM" id="SSF47336">
    <property type="entry name" value="ACP-like"/>
    <property type="match status" value="2"/>
</dbReference>
<dbReference type="SMART" id="SM00827">
    <property type="entry name" value="PKS_AT"/>
    <property type="match status" value="1"/>
</dbReference>
<proteinExistence type="predicted"/>
<dbReference type="GO" id="GO:0071770">
    <property type="term" value="P:DIM/DIP cell wall layer assembly"/>
    <property type="evidence" value="ECO:0007669"/>
    <property type="project" value="TreeGrafter"/>
</dbReference>
<evidence type="ECO:0000256" key="1">
    <source>
        <dbReference type="ARBA" id="ARBA00022450"/>
    </source>
</evidence>
<reference evidence="7 8" key="1">
    <citation type="submission" date="2019-06" db="EMBL/GenBank/DDBJ databases">
        <title>Genomic Encyclopedia of Type Strains, Phase IV (KMG-V): Genome sequencing to study the core and pangenomes of soil and plant-associated prokaryotes.</title>
        <authorList>
            <person name="Whitman W."/>
        </authorList>
    </citation>
    <scope>NUCLEOTIDE SEQUENCE [LARGE SCALE GENOMIC DNA]</scope>
    <source>
        <strain evidence="7 8">BR 11622</strain>
    </source>
</reference>
<dbReference type="InterPro" id="IPR016039">
    <property type="entry name" value="Thiolase-like"/>
</dbReference>
<dbReference type="PANTHER" id="PTHR43775:SF37">
    <property type="entry name" value="SI:DKEY-61P9.11"/>
    <property type="match status" value="1"/>
</dbReference>
<feature type="compositionally biased region" description="Pro residues" evidence="4">
    <location>
        <begin position="531"/>
        <end position="540"/>
    </location>
</feature>
<dbReference type="GO" id="GO:0031177">
    <property type="term" value="F:phosphopantetheine binding"/>
    <property type="evidence" value="ECO:0007669"/>
    <property type="project" value="InterPro"/>
</dbReference>
<dbReference type="RefSeq" id="WP_145735194.1">
    <property type="nucleotide sequence ID" value="NZ_VITR01000015.1"/>
</dbReference>
<dbReference type="InterPro" id="IPR006162">
    <property type="entry name" value="Ppantetheine_attach_site"/>
</dbReference>
<dbReference type="NCBIfam" id="TIGR01733">
    <property type="entry name" value="AA-adenyl-dom"/>
    <property type="match status" value="1"/>
</dbReference>
<dbReference type="InterPro" id="IPR020841">
    <property type="entry name" value="PKS_Beta-ketoAc_synthase_dom"/>
</dbReference>
<dbReference type="GO" id="GO:0005737">
    <property type="term" value="C:cytoplasm"/>
    <property type="evidence" value="ECO:0007669"/>
    <property type="project" value="TreeGrafter"/>
</dbReference>
<dbReference type="Gene3D" id="3.30.300.30">
    <property type="match status" value="1"/>
</dbReference>
<dbReference type="SUPFAM" id="SSF52151">
    <property type="entry name" value="FabD/lysophospholipase-like"/>
    <property type="match status" value="1"/>
</dbReference>
<dbReference type="OrthoDB" id="9778690at2"/>
<dbReference type="InterPro" id="IPR032821">
    <property type="entry name" value="PKS_assoc"/>
</dbReference>
<dbReference type="PROSITE" id="PS52004">
    <property type="entry name" value="KS3_2"/>
    <property type="match status" value="1"/>
</dbReference>
<dbReference type="GO" id="GO:0006633">
    <property type="term" value="P:fatty acid biosynthetic process"/>
    <property type="evidence" value="ECO:0007669"/>
    <property type="project" value="TreeGrafter"/>
</dbReference>
<dbReference type="Gene3D" id="3.40.366.10">
    <property type="entry name" value="Malonyl-Coenzyme A Acyl Carrier Protein, domain 2"/>
    <property type="match status" value="1"/>
</dbReference>
<evidence type="ECO:0000313" key="7">
    <source>
        <dbReference type="EMBL" id="TWB37258.1"/>
    </source>
</evidence>
<keyword evidence="8" id="KW-1185">Reference proteome</keyword>
<dbReference type="InterPro" id="IPR016036">
    <property type="entry name" value="Malonyl_transacylase_ACP-bd"/>
</dbReference>
<evidence type="ECO:0000256" key="4">
    <source>
        <dbReference type="SAM" id="MobiDB-lite"/>
    </source>
</evidence>
<dbReference type="InterPro" id="IPR020806">
    <property type="entry name" value="PKS_PP-bd"/>
</dbReference>
<dbReference type="GO" id="GO:0005886">
    <property type="term" value="C:plasma membrane"/>
    <property type="evidence" value="ECO:0007669"/>
    <property type="project" value="TreeGrafter"/>
</dbReference>
<keyword evidence="3" id="KW-0808">Transferase</keyword>
<dbReference type="Pfam" id="PF16197">
    <property type="entry name" value="KAsynt_C_assoc"/>
    <property type="match status" value="1"/>
</dbReference>
<protein>
    <submittedName>
        <fullName evidence="7">Amino acid adenylation domain-containing protein</fullName>
    </submittedName>
</protein>
<feature type="domain" description="Carrier" evidence="5">
    <location>
        <begin position="1567"/>
        <end position="1642"/>
    </location>
</feature>
<dbReference type="PROSITE" id="PS00455">
    <property type="entry name" value="AMP_BINDING"/>
    <property type="match status" value="1"/>
</dbReference>
<dbReference type="SMART" id="SM00825">
    <property type="entry name" value="PKS_KS"/>
    <property type="match status" value="1"/>
</dbReference>
<dbReference type="InterPro" id="IPR016035">
    <property type="entry name" value="Acyl_Trfase/lysoPLipase"/>
</dbReference>
<gene>
    <name evidence="7" type="ORF">FBZ90_11571</name>
</gene>
<dbReference type="InterPro" id="IPR020845">
    <property type="entry name" value="AMP-binding_CS"/>
</dbReference>
<feature type="domain" description="Carrier" evidence="5">
    <location>
        <begin position="541"/>
        <end position="615"/>
    </location>
</feature>
<feature type="domain" description="Ketosynthase family 3 (KS3)" evidence="6">
    <location>
        <begin position="638"/>
        <end position="1061"/>
    </location>
</feature>
<dbReference type="InterPro" id="IPR014031">
    <property type="entry name" value="Ketoacyl_synth_C"/>
</dbReference>
<comment type="caution">
    <text evidence="7">The sequence shown here is derived from an EMBL/GenBank/DDBJ whole genome shotgun (WGS) entry which is preliminary data.</text>
</comment>
<dbReference type="InterPro" id="IPR014030">
    <property type="entry name" value="Ketoacyl_synth_N"/>
</dbReference>
<dbReference type="EMBL" id="VITR01000015">
    <property type="protein sequence ID" value="TWB37258.1"/>
    <property type="molecule type" value="Genomic_DNA"/>
</dbReference>
<dbReference type="SUPFAM" id="SSF56801">
    <property type="entry name" value="Acetyl-CoA synthetase-like"/>
    <property type="match status" value="1"/>
</dbReference>
<dbReference type="InterPro" id="IPR050091">
    <property type="entry name" value="PKS_NRPS_Biosynth_Enz"/>
</dbReference>
<dbReference type="Gene3D" id="1.10.1200.10">
    <property type="entry name" value="ACP-like"/>
    <property type="match status" value="2"/>
</dbReference>